<protein>
    <submittedName>
        <fullName evidence="1">Uncharacterized protein</fullName>
    </submittedName>
</protein>
<sequence>MSLYPNDVHPDFPVATVYSRTGDPVDYLGHWQTVVSYAAQGYRVTVHAGDGPYSKDELQAAADRELADAEVRW</sequence>
<dbReference type="Proteomes" id="UP000045782">
    <property type="component" value="Unassembled WGS sequence"/>
</dbReference>
<gene>
    <name evidence="1" type="ORF">ERS075579_04807</name>
</gene>
<reference evidence="1 2" key="1">
    <citation type="submission" date="2015-03" db="EMBL/GenBank/DDBJ databases">
        <authorList>
            <person name="Murphy D."/>
        </authorList>
    </citation>
    <scope>NUCLEOTIDE SEQUENCE [LARGE SCALE GENOMIC DNA]</scope>
    <source>
        <strain evidence="1 2">PAP088</strain>
    </source>
</reference>
<dbReference type="EMBL" id="CSWP01000012">
    <property type="protein sequence ID" value="CPV70514.1"/>
    <property type="molecule type" value="Genomic_DNA"/>
</dbReference>
<dbReference type="RefSeq" id="WP_052524962.1">
    <property type="nucleotide sequence ID" value="NZ_CP014951.1"/>
</dbReference>
<evidence type="ECO:0000313" key="2">
    <source>
        <dbReference type="Proteomes" id="UP000045782"/>
    </source>
</evidence>
<accession>A0A0U0ZTE2</accession>
<name>A0A0U0ZTE2_9MYCO</name>
<proteinExistence type="predicted"/>
<dbReference type="AlphaFoldDB" id="A0A0U0ZTE2"/>
<evidence type="ECO:0000313" key="1">
    <source>
        <dbReference type="EMBL" id="CPV70514.1"/>
    </source>
</evidence>
<organism evidence="1 2">
    <name type="scientific">Mycobacteroides abscessus</name>
    <dbReference type="NCBI Taxonomy" id="36809"/>
    <lineage>
        <taxon>Bacteria</taxon>
        <taxon>Bacillati</taxon>
        <taxon>Actinomycetota</taxon>
        <taxon>Actinomycetes</taxon>
        <taxon>Mycobacteriales</taxon>
        <taxon>Mycobacteriaceae</taxon>
        <taxon>Mycobacteroides</taxon>
    </lineage>
</organism>